<evidence type="ECO:0000259" key="2">
    <source>
        <dbReference type="PROSITE" id="PS50263"/>
    </source>
</evidence>
<sequence length="301" mass="32016">MTRALDVAVVQAGECTEDLLANLARLTALVREAASPAAPDLVVLPELITTPYFCTGNEIDRTPWAQPVPGDTTGVFAALARELGTTIAFGMYERTASACHNAVVVAGPGGEIVPWRTADGLPVPAYRKLSVPACRLGDVDIDEKYWFAPGQAPVVIELFGTRIGCVICYDRSFPEYWAVARAMGAEVVLAVVSSLGPREELFTAELRTRALESQSWVIAANRAGVEELNGTKAGYFGLSAVIRPDGEVVAQAPAHQPGVILRTTIDLDEVSAVRTAFPLGRDRRADVLGLLARLSSGVVVS</sequence>
<keyword evidence="4" id="KW-1185">Reference proteome</keyword>
<comment type="caution">
    <text evidence="3">The sequence shown here is derived from an EMBL/GenBank/DDBJ whole genome shotgun (WGS) entry which is preliminary data.</text>
</comment>
<dbReference type="RefSeq" id="WP_144749038.1">
    <property type="nucleotide sequence ID" value="NZ_VMNW02000039.1"/>
</dbReference>
<dbReference type="Pfam" id="PF00795">
    <property type="entry name" value="CN_hydrolase"/>
    <property type="match status" value="1"/>
</dbReference>
<dbReference type="Proteomes" id="UP000319769">
    <property type="component" value="Unassembled WGS sequence"/>
</dbReference>
<dbReference type="SUPFAM" id="SSF56317">
    <property type="entry name" value="Carbon-nitrogen hydrolase"/>
    <property type="match status" value="1"/>
</dbReference>
<organism evidence="3 4">
    <name type="scientific">Amycolatopsis acidicola</name>
    <dbReference type="NCBI Taxonomy" id="2596893"/>
    <lineage>
        <taxon>Bacteria</taxon>
        <taxon>Bacillati</taxon>
        <taxon>Actinomycetota</taxon>
        <taxon>Actinomycetes</taxon>
        <taxon>Pseudonocardiales</taxon>
        <taxon>Pseudonocardiaceae</taxon>
        <taxon>Amycolatopsis</taxon>
    </lineage>
</organism>
<gene>
    <name evidence="3" type="ORF">FPZ12_024330</name>
</gene>
<dbReference type="Gene3D" id="3.60.110.10">
    <property type="entry name" value="Carbon-nitrogen hydrolase"/>
    <property type="match status" value="1"/>
</dbReference>
<dbReference type="PANTHER" id="PTHR43674">
    <property type="entry name" value="NITRILASE C965.09-RELATED"/>
    <property type="match status" value="1"/>
</dbReference>
<dbReference type="InterPro" id="IPR036526">
    <property type="entry name" value="C-N_Hydrolase_sf"/>
</dbReference>
<reference evidence="3" key="1">
    <citation type="submission" date="2019-09" db="EMBL/GenBank/DDBJ databases">
        <authorList>
            <person name="Teo W.F.A."/>
            <person name="Duangmal K."/>
        </authorList>
    </citation>
    <scope>NUCLEOTIDE SEQUENCE [LARGE SCALE GENOMIC DNA]</scope>
    <source>
        <strain evidence="3">K81G1</strain>
    </source>
</reference>
<dbReference type="AlphaFoldDB" id="A0A5N0UXK0"/>
<accession>A0A5N0UXK0</accession>
<proteinExistence type="predicted"/>
<dbReference type="PROSITE" id="PS50263">
    <property type="entry name" value="CN_HYDROLASE"/>
    <property type="match status" value="1"/>
</dbReference>
<name>A0A5N0UXK0_9PSEU</name>
<dbReference type="GO" id="GO:0016811">
    <property type="term" value="F:hydrolase activity, acting on carbon-nitrogen (but not peptide) bonds, in linear amides"/>
    <property type="evidence" value="ECO:0007669"/>
    <property type="project" value="TreeGrafter"/>
</dbReference>
<feature type="domain" description="CN hydrolase" evidence="2">
    <location>
        <begin position="5"/>
        <end position="267"/>
    </location>
</feature>
<evidence type="ECO:0000313" key="4">
    <source>
        <dbReference type="Proteomes" id="UP000319769"/>
    </source>
</evidence>
<dbReference type="InterPro" id="IPR003010">
    <property type="entry name" value="C-N_Hydrolase"/>
</dbReference>
<keyword evidence="1 3" id="KW-0378">Hydrolase</keyword>
<dbReference type="EMBL" id="VMNW02000039">
    <property type="protein sequence ID" value="KAA9157770.1"/>
    <property type="molecule type" value="Genomic_DNA"/>
</dbReference>
<dbReference type="InterPro" id="IPR050345">
    <property type="entry name" value="Aliph_Amidase/BUP"/>
</dbReference>
<protein>
    <submittedName>
        <fullName evidence="3">Carbon-nitrogen hydrolase family protein</fullName>
    </submittedName>
</protein>
<dbReference type="PANTHER" id="PTHR43674:SF2">
    <property type="entry name" value="BETA-UREIDOPROPIONASE"/>
    <property type="match status" value="1"/>
</dbReference>
<dbReference type="OrthoDB" id="4008466at2"/>
<dbReference type="CDD" id="cd07197">
    <property type="entry name" value="nitrilase"/>
    <property type="match status" value="1"/>
</dbReference>
<evidence type="ECO:0000256" key="1">
    <source>
        <dbReference type="ARBA" id="ARBA00022801"/>
    </source>
</evidence>
<evidence type="ECO:0000313" key="3">
    <source>
        <dbReference type="EMBL" id="KAA9157770.1"/>
    </source>
</evidence>